<organism evidence="7 8">
    <name type="scientific">Methylobrevis pamukkalensis</name>
    <dbReference type="NCBI Taxonomy" id="1439726"/>
    <lineage>
        <taxon>Bacteria</taxon>
        <taxon>Pseudomonadati</taxon>
        <taxon>Pseudomonadota</taxon>
        <taxon>Alphaproteobacteria</taxon>
        <taxon>Hyphomicrobiales</taxon>
        <taxon>Pleomorphomonadaceae</taxon>
        <taxon>Methylobrevis</taxon>
    </lineage>
</organism>
<dbReference type="AlphaFoldDB" id="A0A1E3H0N4"/>
<keyword evidence="4" id="KW-0804">Transcription</keyword>
<feature type="domain" description="RNA polymerase sigma factor 70 region 4 type 2" evidence="6">
    <location>
        <begin position="152"/>
        <end position="189"/>
    </location>
</feature>
<dbReference type="Proteomes" id="UP000094622">
    <property type="component" value="Unassembled WGS sequence"/>
</dbReference>
<dbReference type="Gene3D" id="1.10.1740.10">
    <property type="match status" value="1"/>
</dbReference>
<evidence type="ECO:0000259" key="5">
    <source>
        <dbReference type="Pfam" id="PF04542"/>
    </source>
</evidence>
<dbReference type="EMBL" id="MCRJ01000094">
    <property type="protein sequence ID" value="ODN69376.1"/>
    <property type="molecule type" value="Genomic_DNA"/>
</dbReference>
<dbReference type="InterPro" id="IPR039425">
    <property type="entry name" value="RNA_pol_sigma-70-like"/>
</dbReference>
<gene>
    <name evidence="7" type="primary">fecI</name>
    <name evidence="7" type="ORF">A6302_03327</name>
</gene>
<comment type="caution">
    <text evidence="7">The sequence shown here is derived from an EMBL/GenBank/DDBJ whole genome shotgun (WGS) entry which is preliminary data.</text>
</comment>
<evidence type="ECO:0000256" key="1">
    <source>
        <dbReference type="ARBA" id="ARBA00010641"/>
    </source>
</evidence>
<evidence type="ECO:0000313" key="7">
    <source>
        <dbReference type="EMBL" id="ODN69376.1"/>
    </source>
</evidence>
<dbReference type="SUPFAM" id="SSF88659">
    <property type="entry name" value="Sigma3 and sigma4 domains of RNA polymerase sigma factors"/>
    <property type="match status" value="1"/>
</dbReference>
<evidence type="ECO:0000259" key="6">
    <source>
        <dbReference type="Pfam" id="PF08281"/>
    </source>
</evidence>
<dbReference type="NCBIfam" id="TIGR02937">
    <property type="entry name" value="sigma70-ECF"/>
    <property type="match status" value="1"/>
</dbReference>
<dbReference type="InterPro" id="IPR013249">
    <property type="entry name" value="RNA_pol_sigma70_r4_t2"/>
</dbReference>
<dbReference type="InterPro" id="IPR013325">
    <property type="entry name" value="RNA_pol_sigma_r2"/>
</dbReference>
<reference evidence="7 8" key="1">
    <citation type="submission" date="2016-07" db="EMBL/GenBank/DDBJ databases">
        <title>Draft Genome Sequence of Methylobrevis pamukkalensis PK2.</title>
        <authorList>
            <person name="Vasilenko O.V."/>
            <person name="Doronina N.V."/>
            <person name="Shmareva M.N."/>
            <person name="Tarlachkov S.V."/>
            <person name="Mustakhimov I."/>
            <person name="Trotsenko Y.A."/>
        </authorList>
    </citation>
    <scope>NUCLEOTIDE SEQUENCE [LARGE SCALE GENOMIC DNA]</scope>
    <source>
        <strain evidence="7 8">PK2</strain>
    </source>
</reference>
<dbReference type="InterPro" id="IPR036388">
    <property type="entry name" value="WH-like_DNA-bd_sf"/>
</dbReference>
<dbReference type="PANTHER" id="PTHR43133">
    <property type="entry name" value="RNA POLYMERASE ECF-TYPE SIGMA FACTO"/>
    <property type="match status" value="1"/>
</dbReference>
<keyword evidence="3" id="KW-0731">Sigma factor</keyword>
<accession>A0A1E3H0N4</accession>
<dbReference type="Pfam" id="PF04542">
    <property type="entry name" value="Sigma70_r2"/>
    <property type="match status" value="1"/>
</dbReference>
<dbReference type="GO" id="GO:0006352">
    <property type="term" value="P:DNA-templated transcription initiation"/>
    <property type="evidence" value="ECO:0007669"/>
    <property type="project" value="InterPro"/>
</dbReference>
<name>A0A1E3H0N4_9HYPH</name>
<dbReference type="PANTHER" id="PTHR43133:SF63">
    <property type="entry name" value="RNA POLYMERASE SIGMA FACTOR FECI-RELATED"/>
    <property type="match status" value="1"/>
</dbReference>
<dbReference type="InterPro" id="IPR013324">
    <property type="entry name" value="RNA_pol_sigma_r3/r4-like"/>
</dbReference>
<dbReference type="GO" id="GO:0003677">
    <property type="term" value="F:DNA binding"/>
    <property type="evidence" value="ECO:0007669"/>
    <property type="project" value="InterPro"/>
</dbReference>
<dbReference type="GO" id="GO:0016987">
    <property type="term" value="F:sigma factor activity"/>
    <property type="evidence" value="ECO:0007669"/>
    <property type="project" value="UniProtKB-KW"/>
</dbReference>
<dbReference type="Pfam" id="PF08281">
    <property type="entry name" value="Sigma70_r4_2"/>
    <property type="match status" value="1"/>
</dbReference>
<feature type="domain" description="RNA polymerase sigma-70 region 2" evidence="5">
    <location>
        <begin position="52"/>
        <end position="116"/>
    </location>
</feature>
<keyword evidence="8" id="KW-1185">Reference proteome</keyword>
<evidence type="ECO:0000256" key="3">
    <source>
        <dbReference type="ARBA" id="ARBA00023082"/>
    </source>
</evidence>
<comment type="similarity">
    <text evidence="1">Belongs to the sigma-70 factor family. ECF subfamily.</text>
</comment>
<dbReference type="SUPFAM" id="SSF88946">
    <property type="entry name" value="Sigma2 domain of RNA polymerase sigma factors"/>
    <property type="match status" value="1"/>
</dbReference>
<dbReference type="Gene3D" id="1.10.10.10">
    <property type="entry name" value="Winged helix-like DNA-binding domain superfamily/Winged helix DNA-binding domain"/>
    <property type="match status" value="1"/>
</dbReference>
<dbReference type="InterPro" id="IPR007627">
    <property type="entry name" value="RNA_pol_sigma70_r2"/>
</dbReference>
<proteinExistence type="inferred from homology"/>
<evidence type="ECO:0000256" key="4">
    <source>
        <dbReference type="ARBA" id="ARBA00023163"/>
    </source>
</evidence>
<protein>
    <submittedName>
        <fullName evidence="7">Putative RNA polymerase sigma factor FecI</fullName>
    </submittedName>
</protein>
<dbReference type="InterPro" id="IPR014284">
    <property type="entry name" value="RNA_pol_sigma-70_dom"/>
</dbReference>
<evidence type="ECO:0000313" key="8">
    <source>
        <dbReference type="Proteomes" id="UP000094622"/>
    </source>
</evidence>
<keyword evidence="2" id="KW-0805">Transcription regulation</keyword>
<sequence length="210" mass="22214">MSRSATLALASARQSSEASAGPAAALPLPRRTVARVPAPRVPAPSRDLLDAIDRLRPTLMAIARRYLGCPFLAEDVVQDAALRVLSGDAAEEIGTPDAYLGRMVRNLAIDRARRRGFENRLFADEEQGLSCPAACAACPDKVMEGCEALKVVEQAIAALPEAARTAFTLHRIEGVPQKEIAQRLGLSPARICGLVRQAHDACGAALAAAL</sequence>
<evidence type="ECO:0000256" key="2">
    <source>
        <dbReference type="ARBA" id="ARBA00023015"/>
    </source>
</evidence>